<dbReference type="PANTHER" id="PTHR31001">
    <property type="entry name" value="UNCHARACTERIZED TRANSCRIPTIONAL REGULATORY PROTEIN"/>
    <property type="match status" value="1"/>
</dbReference>
<dbReference type="GO" id="GO:0006351">
    <property type="term" value="P:DNA-templated transcription"/>
    <property type="evidence" value="ECO:0007669"/>
    <property type="project" value="InterPro"/>
</dbReference>
<accession>A0A086TCR3</accession>
<dbReference type="PANTHER" id="PTHR31001:SF50">
    <property type="entry name" value="ZN(II)2CYS6 TRANSCRIPTION FACTOR (EUROFUNG)"/>
    <property type="match status" value="1"/>
</dbReference>
<protein>
    <submittedName>
        <fullName evidence="6">Putative transcriptional regulatory protein-like protein</fullName>
    </submittedName>
</protein>
<evidence type="ECO:0000256" key="4">
    <source>
        <dbReference type="SAM" id="MobiDB-lite"/>
    </source>
</evidence>
<dbReference type="SMART" id="SM00066">
    <property type="entry name" value="GAL4"/>
    <property type="match status" value="1"/>
</dbReference>
<feature type="region of interest" description="Disordered" evidence="4">
    <location>
        <begin position="111"/>
        <end position="137"/>
    </location>
</feature>
<dbReference type="EMBL" id="JPKY01000012">
    <property type="protein sequence ID" value="KFH47145.1"/>
    <property type="molecule type" value="Genomic_DNA"/>
</dbReference>
<feature type="region of interest" description="Disordered" evidence="4">
    <location>
        <begin position="1"/>
        <end position="76"/>
    </location>
</feature>
<dbReference type="SMART" id="SM00906">
    <property type="entry name" value="Fungal_trans"/>
    <property type="match status" value="1"/>
</dbReference>
<dbReference type="InterPro" id="IPR007219">
    <property type="entry name" value="XnlR_reg_dom"/>
</dbReference>
<evidence type="ECO:0000256" key="3">
    <source>
        <dbReference type="ARBA" id="ARBA00023242"/>
    </source>
</evidence>
<feature type="region of interest" description="Disordered" evidence="4">
    <location>
        <begin position="263"/>
        <end position="292"/>
    </location>
</feature>
<dbReference type="PROSITE" id="PS50048">
    <property type="entry name" value="ZN2_CY6_FUNGAL_2"/>
    <property type="match status" value="1"/>
</dbReference>
<dbReference type="CDD" id="cd12148">
    <property type="entry name" value="fungal_TF_MHR"/>
    <property type="match status" value="1"/>
</dbReference>
<dbReference type="GO" id="GO:0008270">
    <property type="term" value="F:zinc ion binding"/>
    <property type="evidence" value="ECO:0007669"/>
    <property type="project" value="InterPro"/>
</dbReference>
<feature type="compositionally biased region" description="Polar residues" evidence="4">
    <location>
        <begin position="168"/>
        <end position="203"/>
    </location>
</feature>
<dbReference type="InterPro" id="IPR001138">
    <property type="entry name" value="Zn2Cys6_DnaBD"/>
</dbReference>
<dbReference type="InterPro" id="IPR050613">
    <property type="entry name" value="Sec_Metabolite_Reg"/>
</dbReference>
<keyword evidence="3" id="KW-0539">Nucleus</keyword>
<keyword evidence="2" id="KW-0479">Metal-binding</keyword>
<dbReference type="Pfam" id="PF04082">
    <property type="entry name" value="Fungal_trans"/>
    <property type="match status" value="1"/>
</dbReference>
<feature type="compositionally biased region" description="Polar residues" evidence="4">
    <location>
        <begin position="7"/>
        <end position="18"/>
    </location>
</feature>
<organism evidence="6 7">
    <name type="scientific">Hapsidospora chrysogenum (strain ATCC 11550 / CBS 779.69 / DSM 880 / IAM 14645 / JCM 23072 / IMI 49137)</name>
    <name type="common">Acremonium chrysogenum</name>
    <dbReference type="NCBI Taxonomy" id="857340"/>
    <lineage>
        <taxon>Eukaryota</taxon>
        <taxon>Fungi</taxon>
        <taxon>Dikarya</taxon>
        <taxon>Ascomycota</taxon>
        <taxon>Pezizomycotina</taxon>
        <taxon>Sordariomycetes</taxon>
        <taxon>Hypocreomycetidae</taxon>
        <taxon>Hypocreales</taxon>
        <taxon>Bionectriaceae</taxon>
        <taxon>Hapsidospora</taxon>
    </lineage>
</organism>
<comment type="caution">
    <text evidence="6">The sequence shown here is derived from an EMBL/GenBank/DDBJ whole genome shotgun (WGS) entry which is preliminary data.</text>
</comment>
<proteinExistence type="predicted"/>
<evidence type="ECO:0000313" key="7">
    <source>
        <dbReference type="Proteomes" id="UP000029964"/>
    </source>
</evidence>
<name>A0A086TCR3_HAPC1</name>
<keyword evidence="7" id="KW-1185">Reference proteome</keyword>
<dbReference type="InterPro" id="IPR036864">
    <property type="entry name" value="Zn2-C6_fun-type_DNA-bd_sf"/>
</dbReference>
<feature type="region of interest" description="Disordered" evidence="4">
    <location>
        <begin position="779"/>
        <end position="832"/>
    </location>
</feature>
<dbReference type="SUPFAM" id="SSF57701">
    <property type="entry name" value="Zn2/Cys6 DNA-binding domain"/>
    <property type="match status" value="1"/>
</dbReference>
<evidence type="ECO:0000313" key="6">
    <source>
        <dbReference type="EMBL" id="KFH47145.1"/>
    </source>
</evidence>
<evidence type="ECO:0000259" key="5">
    <source>
        <dbReference type="PROSITE" id="PS50048"/>
    </source>
</evidence>
<dbReference type="GO" id="GO:0005634">
    <property type="term" value="C:nucleus"/>
    <property type="evidence" value="ECO:0007669"/>
    <property type="project" value="UniProtKB-SubCell"/>
</dbReference>
<gene>
    <name evidence="6" type="ORF">ACRE_020490</name>
</gene>
<dbReference type="GO" id="GO:0000981">
    <property type="term" value="F:DNA-binding transcription factor activity, RNA polymerase II-specific"/>
    <property type="evidence" value="ECO:0007669"/>
    <property type="project" value="InterPro"/>
</dbReference>
<comment type="subcellular location">
    <subcellularLocation>
        <location evidence="1">Nucleus</location>
    </subcellularLocation>
</comment>
<dbReference type="PROSITE" id="PS00463">
    <property type="entry name" value="ZN2_CY6_FUNGAL_1"/>
    <property type="match status" value="1"/>
</dbReference>
<dbReference type="Pfam" id="PF00172">
    <property type="entry name" value="Zn_clus"/>
    <property type="match status" value="1"/>
</dbReference>
<feature type="compositionally biased region" description="Acidic residues" evidence="4">
    <location>
        <begin position="269"/>
        <end position="281"/>
    </location>
</feature>
<dbReference type="CDD" id="cd00067">
    <property type="entry name" value="GAL4"/>
    <property type="match status" value="1"/>
</dbReference>
<feature type="region of interest" description="Disordered" evidence="4">
    <location>
        <begin position="160"/>
        <end position="233"/>
    </location>
</feature>
<feature type="domain" description="Zn(2)-C6 fungal-type" evidence="5">
    <location>
        <begin position="81"/>
        <end position="110"/>
    </location>
</feature>
<dbReference type="GO" id="GO:0003677">
    <property type="term" value="F:DNA binding"/>
    <property type="evidence" value="ECO:0007669"/>
    <property type="project" value="InterPro"/>
</dbReference>
<dbReference type="HOGENOM" id="CLU_004083_2_0_1"/>
<dbReference type="Proteomes" id="UP000029964">
    <property type="component" value="Unassembled WGS sequence"/>
</dbReference>
<dbReference type="OrthoDB" id="3989227at2759"/>
<feature type="compositionally biased region" description="Polar residues" evidence="4">
    <location>
        <begin position="816"/>
        <end position="828"/>
    </location>
</feature>
<dbReference type="AlphaFoldDB" id="A0A086TCR3"/>
<evidence type="ECO:0000256" key="2">
    <source>
        <dbReference type="ARBA" id="ARBA00022723"/>
    </source>
</evidence>
<reference evidence="7" key="1">
    <citation type="journal article" date="2014" name="Genome Announc.">
        <title>Genome sequence and annotation of Acremonium chrysogenum, producer of the beta-lactam antibiotic cephalosporin C.</title>
        <authorList>
            <person name="Terfehr D."/>
            <person name="Dahlmann T.A."/>
            <person name="Specht T."/>
            <person name="Zadra I."/>
            <person name="Kuernsteiner H."/>
            <person name="Kueck U."/>
        </authorList>
    </citation>
    <scope>NUCLEOTIDE SEQUENCE [LARGE SCALE GENOMIC DNA]</scope>
    <source>
        <strain evidence="7">ATCC 11550 / CBS 779.69 / DSM 880 / IAM 14645 / JCM 23072 / IMI 49137</strain>
    </source>
</reference>
<sequence length="972" mass="107573">MDVSYVDRQSSGTTTSDMNPLVSPPPTTMPQHDSSPQQQPPLHPGGRPAGNVTVYQTTGPDAYTSPIAAPDGSTPALNPRSCVTCRRRKVRCDKQMPCSNCRRALIPCVFPAPGRAPRQPRPKDPNAPPKSSSHREVELIKRLRKLEGIVEELSGQIEIESGGKGVSSAGSPRSPDQATAPRRTSTKPPQGTGTCSDRAQGSASVLGEGDSLSEQGSEGSRKRDISSQLGRMVLNDHKGSTRYVSNGFWAKLNDELDALRQDTQRLTDDESEAESDYDETPEVSPPGGGIDGSDDDHHAFVFGYRSADVDLRSCHPIPSHSTYLWSVYKENVEPLVKILHVPTVEAIMLDARRDADKLSPGTEALVFAIYYSAVISLEADEVLANFNLTKDHVLKQYRFALEQSLARASFLQTSDLVVLQALSLFLIVVRRVDHSRFCWTLTCLVIRIAQGMGLHRDGSQFDLTPFETEMRRRVWWAILAIDLRSAEEVGTDLCITEASFDTQMPLNINDDDIRPTSTEIPVPCAGRSDSSVAVARYEILTLSRRFMTELADKTSDASSADREKILVDAYHRVEGRFLKYAIDESDPLYWIAAMVSRIIVAKMCLHIYQSKLFTGGQPELPDEVRDRIFVAAVEVVELGQKVNSDPRCHQYRWLFKTYTNWHAIAFNLIELCRRPWSALVERSWQAVATFERDPIDLAKSGNHSAVFLPLRKLYLRARRHRDAEVARLRNNLEEVRRLDWSDRMNPAMARFGPVPGDENRLERMRKDWWALVQPDSAYPQGQDIQAPLTGPLAGASESPTSQPATADNRGDAPGTNAFSKSDPSSTVQMAPPGQVDLTDEAMQMFSDMMAEPTPIISHFWPHMHMHEKGVVGPAAGGSNAATATQEQMDPATSLPGQSLGSLGPQVQAAASSRNDFPPFLWSNAWGQPALMPTAVDEGTGDLDMMEHDDFDWQNWGQTLQSFDMGGMRPPLV</sequence>
<dbReference type="Gene3D" id="4.10.240.10">
    <property type="entry name" value="Zn(2)-C6 fungal-type DNA-binding domain"/>
    <property type="match status" value="1"/>
</dbReference>
<evidence type="ECO:0000256" key="1">
    <source>
        <dbReference type="ARBA" id="ARBA00004123"/>
    </source>
</evidence>
<dbReference type="STRING" id="857340.A0A086TCR3"/>